<dbReference type="EMBL" id="SKCS01000093">
    <property type="protein sequence ID" value="TNN17423.1"/>
    <property type="molecule type" value="Genomic_DNA"/>
</dbReference>
<feature type="transmembrane region" description="Helical" evidence="6">
    <location>
        <begin position="236"/>
        <end position="256"/>
    </location>
</feature>
<feature type="transmembrane region" description="Helical" evidence="6">
    <location>
        <begin position="268"/>
        <end position="289"/>
    </location>
</feature>
<reference evidence="8 9" key="1">
    <citation type="submission" date="2019-03" db="EMBL/GenBank/DDBJ databases">
        <title>An improved genome assembly of the fluke Schistosoma japonicum.</title>
        <authorList>
            <person name="Hu W."/>
            <person name="Luo F."/>
            <person name="Yin M."/>
            <person name="Mo X."/>
            <person name="Sun C."/>
            <person name="Wu Q."/>
            <person name="Zhu B."/>
            <person name="Xiang M."/>
            <person name="Wang J."/>
            <person name="Wang Y."/>
            <person name="Zhang T."/>
            <person name="Xu B."/>
            <person name="Zheng H."/>
            <person name="Feng Z."/>
        </authorList>
    </citation>
    <scope>NUCLEOTIDE SEQUENCE [LARGE SCALE GENOMIC DNA]</scope>
    <source>
        <strain evidence="8">HuSjv2</strain>
        <tissue evidence="8">Worms</tissue>
    </source>
</reference>
<evidence type="ECO:0000256" key="1">
    <source>
        <dbReference type="ARBA" id="ARBA00004141"/>
    </source>
</evidence>
<dbReference type="InterPro" id="IPR007632">
    <property type="entry name" value="Anoctamin"/>
</dbReference>
<dbReference type="STRING" id="6182.A0A4Z2DLP8"/>
<comment type="subcellular location">
    <subcellularLocation>
        <location evidence="1 6">Membrane</location>
        <topology evidence="1 6">Multi-pass membrane protein</topology>
    </subcellularLocation>
</comment>
<feature type="transmembrane region" description="Helical" evidence="6">
    <location>
        <begin position="459"/>
        <end position="478"/>
    </location>
</feature>
<feature type="domain" description="Anoctamin transmembrane" evidence="7">
    <location>
        <begin position="218"/>
        <end position="682"/>
    </location>
</feature>
<comment type="similarity">
    <text evidence="2 6">Belongs to the anoctamin family.</text>
</comment>
<name>A0A4Z2DLP8_SCHJA</name>
<sequence>MSTTNVRFCLTVPRSLKHPKYSDDTYQIRVVHKLIECLKTSLMGNRLLSTFTPTDEQISTQCDDLPVFTACCMVDETSTDVFHNCDHSTHFVLIYIPKLWLKQCASLLRPDLSINQQELNNCIQKLTNGQTAWLAELAIRSLVLSKVQIKSLVDELNLPSNLMNDIDMDISLNRSALFTLESLGLISDLVRSHDKMQRRSIWTDQFSTLHIFPNSEKLRQYFGDSIGFYFVWMESYCIYLIFPLIAGLFCQMFNFLNSQFFDDKQMSLGIHLFYTVCMILWAVICTKLWQREYISCVDRWSGNALIEYAANDLVWLFNFIDQRPTFHGTWRQSRVTGMMELHYPAAKRRLRYLVSAFITLACLLWAVLVNIALLNMEGFIVAQKSPLFHIEFLSQFAEPDAIFDPNANGISSYVPGIMHSLMVFVMNQIIFRVIAEHLTEWENHCTNENYERALIIKRFLFELVDAYGGLAYLGFILADRAALRSLLITMFATDSIRRLTLECIIPYMLYRFRILKEKQSVGLFKRTNNTTDKPIPQKIHVERELCSDIYESFDDYLEMVLQHGYLVLFAFASPLFITVLAIFCTFFEVYFDVFKLFWITQCPKSKLLLRGQSIWLLLLGIQAWLSVLTNAGLLISEIHRLEVLTDVSTSTIFLIFEHCLIFMALCIHFLISDIPVSVRDARLARDFARTRLLTHKKG</sequence>
<feature type="transmembrane region" description="Helical" evidence="6">
    <location>
        <begin position="565"/>
        <end position="593"/>
    </location>
</feature>
<feature type="transmembrane region" description="Helical" evidence="6">
    <location>
        <begin position="614"/>
        <end position="635"/>
    </location>
</feature>
<evidence type="ECO:0000256" key="3">
    <source>
        <dbReference type="ARBA" id="ARBA00022692"/>
    </source>
</evidence>
<organism evidence="8 9">
    <name type="scientific">Schistosoma japonicum</name>
    <name type="common">Blood fluke</name>
    <dbReference type="NCBI Taxonomy" id="6182"/>
    <lineage>
        <taxon>Eukaryota</taxon>
        <taxon>Metazoa</taxon>
        <taxon>Spiralia</taxon>
        <taxon>Lophotrochozoa</taxon>
        <taxon>Platyhelminthes</taxon>
        <taxon>Trematoda</taxon>
        <taxon>Digenea</taxon>
        <taxon>Strigeidida</taxon>
        <taxon>Schistosomatoidea</taxon>
        <taxon>Schistosomatidae</taxon>
        <taxon>Schistosoma</taxon>
    </lineage>
</organism>
<evidence type="ECO:0000259" key="7">
    <source>
        <dbReference type="Pfam" id="PF04547"/>
    </source>
</evidence>
<comment type="caution">
    <text evidence="8">The sequence shown here is derived from an EMBL/GenBank/DDBJ whole genome shotgun (WGS) entry which is preliminary data.</text>
</comment>
<keyword evidence="5 6" id="KW-0472">Membrane</keyword>
<dbReference type="InterPro" id="IPR049452">
    <property type="entry name" value="Anoctamin_TM"/>
</dbReference>
<dbReference type="GO" id="GO:0005254">
    <property type="term" value="F:chloride channel activity"/>
    <property type="evidence" value="ECO:0007669"/>
    <property type="project" value="TreeGrafter"/>
</dbReference>
<keyword evidence="9" id="KW-1185">Reference proteome</keyword>
<evidence type="ECO:0000256" key="2">
    <source>
        <dbReference type="ARBA" id="ARBA00009671"/>
    </source>
</evidence>
<dbReference type="GO" id="GO:0016020">
    <property type="term" value="C:membrane"/>
    <property type="evidence" value="ECO:0007669"/>
    <property type="project" value="UniProtKB-SubCell"/>
</dbReference>
<dbReference type="OrthoDB" id="296386at2759"/>
<accession>A0A4Z2DLP8</accession>
<gene>
    <name evidence="8" type="ORF">EWB00_011145</name>
</gene>
<feature type="transmembrane region" description="Helical" evidence="6">
    <location>
        <begin position="352"/>
        <end position="374"/>
    </location>
</feature>
<keyword evidence="3 6" id="KW-0812">Transmembrane</keyword>
<dbReference type="PANTHER" id="PTHR12308:SF73">
    <property type="entry name" value="ANOCTAMIN"/>
    <property type="match status" value="1"/>
</dbReference>
<proteinExistence type="inferred from homology"/>
<dbReference type="AlphaFoldDB" id="A0A4Z2DLP8"/>
<dbReference type="PANTHER" id="PTHR12308">
    <property type="entry name" value="ANOCTAMIN"/>
    <property type="match status" value="1"/>
</dbReference>
<protein>
    <recommendedName>
        <fullName evidence="6">Anoctamin</fullName>
    </recommendedName>
</protein>
<dbReference type="Proteomes" id="UP000311919">
    <property type="component" value="Unassembled WGS sequence"/>
</dbReference>
<keyword evidence="4 6" id="KW-1133">Transmembrane helix</keyword>
<evidence type="ECO:0000256" key="6">
    <source>
        <dbReference type="RuleBase" id="RU280814"/>
    </source>
</evidence>
<evidence type="ECO:0000313" key="9">
    <source>
        <dbReference type="Proteomes" id="UP000311919"/>
    </source>
</evidence>
<evidence type="ECO:0000256" key="4">
    <source>
        <dbReference type="ARBA" id="ARBA00022989"/>
    </source>
</evidence>
<feature type="transmembrane region" description="Helical" evidence="6">
    <location>
        <begin position="413"/>
        <end position="434"/>
    </location>
</feature>
<feature type="transmembrane region" description="Helical" evidence="6">
    <location>
        <begin position="647"/>
        <end position="671"/>
    </location>
</feature>
<evidence type="ECO:0000256" key="5">
    <source>
        <dbReference type="ARBA" id="ARBA00023136"/>
    </source>
</evidence>
<evidence type="ECO:0000313" key="8">
    <source>
        <dbReference type="EMBL" id="TNN17423.1"/>
    </source>
</evidence>
<dbReference type="Pfam" id="PF04547">
    <property type="entry name" value="Anoctamin"/>
    <property type="match status" value="1"/>
</dbReference>